<feature type="compositionally biased region" description="Acidic residues" evidence="1">
    <location>
        <begin position="93"/>
        <end position="112"/>
    </location>
</feature>
<feature type="compositionally biased region" description="Basic and acidic residues" evidence="1">
    <location>
        <begin position="72"/>
        <end position="89"/>
    </location>
</feature>
<dbReference type="EMBL" id="FUZO01000001">
    <property type="protein sequence ID" value="SKC44548.1"/>
    <property type="molecule type" value="Genomic_DNA"/>
</dbReference>
<feature type="compositionally biased region" description="Polar residues" evidence="1">
    <location>
        <begin position="1"/>
        <end position="19"/>
    </location>
</feature>
<dbReference type="Proteomes" id="UP000190827">
    <property type="component" value="Unassembled WGS sequence"/>
</dbReference>
<accession>A0ABY1LID9</accession>
<gene>
    <name evidence="2" type="ORF">SAMN06295973_0994</name>
</gene>
<evidence type="ECO:0000256" key="1">
    <source>
        <dbReference type="SAM" id="MobiDB-lite"/>
    </source>
</evidence>
<feature type="region of interest" description="Disordered" evidence="1">
    <location>
        <begin position="1"/>
        <end position="125"/>
    </location>
</feature>
<sequence>MTDTTSGPDDQTTARQEPISQGAGAPLLGEPIDDGGATVPDGTDGPLVTDAQDARPDGHDGSDLDDTGDEVPIDRPTDDHAFDPFDDTRVGPGDEELADDIDDADDGSELQDDGTAPELGEQRRG</sequence>
<evidence type="ECO:0000313" key="3">
    <source>
        <dbReference type="Proteomes" id="UP000190827"/>
    </source>
</evidence>
<proteinExistence type="predicted"/>
<name>A0ABY1LID9_9MICO</name>
<feature type="compositionally biased region" description="Basic and acidic residues" evidence="1">
    <location>
        <begin position="52"/>
        <end position="62"/>
    </location>
</feature>
<organism evidence="2 3">
    <name type="scientific">Plantibacter cousiniae</name>
    <name type="common">nom. nud.</name>
    <dbReference type="NCBI Taxonomy" id="199709"/>
    <lineage>
        <taxon>Bacteria</taxon>
        <taxon>Bacillati</taxon>
        <taxon>Actinomycetota</taxon>
        <taxon>Actinomycetes</taxon>
        <taxon>Micrococcales</taxon>
        <taxon>Microbacteriaceae</taxon>
        <taxon>Plantibacter</taxon>
    </lineage>
</organism>
<keyword evidence="3" id="KW-1185">Reference proteome</keyword>
<evidence type="ECO:0008006" key="4">
    <source>
        <dbReference type="Google" id="ProtNLM"/>
    </source>
</evidence>
<dbReference type="RefSeq" id="WP_079704977.1">
    <property type="nucleotide sequence ID" value="NZ_FUZO01000001.1"/>
</dbReference>
<reference evidence="2 3" key="1">
    <citation type="submission" date="2017-02" db="EMBL/GenBank/DDBJ databases">
        <authorList>
            <person name="Varghese N."/>
            <person name="Submissions S."/>
        </authorList>
    </citation>
    <scope>NUCLEOTIDE SEQUENCE [LARGE SCALE GENOMIC DNA]</scope>
    <source>
        <strain evidence="2 3">VKM Ac-1787</strain>
    </source>
</reference>
<evidence type="ECO:0000313" key="2">
    <source>
        <dbReference type="EMBL" id="SKC44548.1"/>
    </source>
</evidence>
<comment type="caution">
    <text evidence="2">The sequence shown here is derived from an EMBL/GenBank/DDBJ whole genome shotgun (WGS) entry which is preliminary data.</text>
</comment>
<protein>
    <recommendedName>
        <fullName evidence="4">Chemotaxis protein</fullName>
    </recommendedName>
</protein>